<dbReference type="Proteomes" id="UP000717696">
    <property type="component" value="Unassembled WGS sequence"/>
</dbReference>
<dbReference type="OrthoDB" id="1896086at2759"/>
<comment type="caution">
    <text evidence="1">The sequence shown here is derived from an EMBL/GenBank/DDBJ whole genome shotgun (WGS) entry which is preliminary data.</text>
</comment>
<gene>
    <name evidence="1" type="ORF">B0J13DRAFT_657357</name>
</gene>
<sequence length="576" mass="64455">MWHHHVRYLLCQKDQRARLRSATIGVDSEYLTEVVTSQSTNTKWIGASSDFGTATITTSDQDGTPKETVIPQGFRVIFNNEGKLEITLSQWFKDQLLDIVSSVPSCPIQVRRDWDPRKHQHVEARTINISCLRQRISRIAQRLGQHPEAVRQFGLMSEQVAYATGNDVVALAESEQMVHFAEQDIVVEIMEAVEVEAELAEHVDLLASLGSEFMGVLDTWKLRADPQPPMPFYRVQDDSYPEQELAYAGTHYKGSRGKCTAEWKGCECVISRRGVRDSFYFGNDWAGVEDEIQIFIFGSNPDTTKSIPQPSCTSSSTEDRNLANVESNVWSQLLDSFCEDKPKLSGDIDETKKTSDLGVDLYEGWTFDFALETTGESDCSSYSCVDVFGRFAQCTLTGLMYSVQEVIANLLTRTYGSHTKYKTAKLELDCGTAKYAMNEPDSEEESPEEEPKTALEMRNAKCYGADDFGDHGDIQESTVRSYSGWACTGIALKTIKAGDEDTFRNFHKVTNDDGCELETGQTEIYASNPLNEENPGHTKCQEILIDNYKRCINGGVGGSNQAGCLVYEFKAEKQDN</sequence>
<name>A0A9P9D687_9HYPO</name>
<accession>A0A9P9D687</accession>
<evidence type="ECO:0000313" key="1">
    <source>
        <dbReference type="EMBL" id="KAH7113159.1"/>
    </source>
</evidence>
<protein>
    <submittedName>
        <fullName evidence="1">Uncharacterized protein</fullName>
    </submittedName>
</protein>
<organism evidence="1 2">
    <name type="scientific">Dactylonectria estremocensis</name>
    <dbReference type="NCBI Taxonomy" id="1079267"/>
    <lineage>
        <taxon>Eukaryota</taxon>
        <taxon>Fungi</taxon>
        <taxon>Dikarya</taxon>
        <taxon>Ascomycota</taxon>
        <taxon>Pezizomycotina</taxon>
        <taxon>Sordariomycetes</taxon>
        <taxon>Hypocreomycetidae</taxon>
        <taxon>Hypocreales</taxon>
        <taxon>Nectriaceae</taxon>
        <taxon>Dactylonectria</taxon>
    </lineage>
</organism>
<proteinExistence type="predicted"/>
<keyword evidence="2" id="KW-1185">Reference proteome</keyword>
<dbReference type="EMBL" id="JAGMUU010000047">
    <property type="protein sequence ID" value="KAH7113159.1"/>
    <property type="molecule type" value="Genomic_DNA"/>
</dbReference>
<reference evidence="1" key="1">
    <citation type="journal article" date="2021" name="Nat. Commun.">
        <title>Genetic determinants of endophytism in the Arabidopsis root mycobiome.</title>
        <authorList>
            <person name="Mesny F."/>
            <person name="Miyauchi S."/>
            <person name="Thiergart T."/>
            <person name="Pickel B."/>
            <person name="Atanasova L."/>
            <person name="Karlsson M."/>
            <person name="Huettel B."/>
            <person name="Barry K.W."/>
            <person name="Haridas S."/>
            <person name="Chen C."/>
            <person name="Bauer D."/>
            <person name="Andreopoulos W."/>
            <person name="Pangilinan J."/>
            <person name="LaButti K."/>
            <person name="Riley R."/>
            <person name="Lipzen A."/>
            <person name="Clum A."/>
            <person name="Drula E."/>
            <person name="Henrissat B."/>
            <person name="Kohler A."/>
            <person name="Grigoriev I.V."/>
            <person name="Martin F.M."/>
            <person name="Hacquard S."/>
        </authorList>
    </citation>
    <scope>NUCLEOTIDE SEQUENCE</scope>
    <source>
        <strain evidence="1">MPI-CAGE-AT-0021</strain>
    </source>
</reference>
<evidence type="ECO:0000313" key="2">
    <source>
        <dbReference type="Proteomes" id="UP000717696"/>
    </source>
</evidence>
<dbReference type="AlphaFoldDB" id="A0A9P9D687"/>